<sequence length="137" mass="15251">MYINFQSKNINPTFNLFPIALSNQDKTFAPTAPLALSPTNQRPFLPDPQIQINQDQLESTPTASTRQRKPAHSPQKTLTHPSNSEAACHGYSKAKLPPRQLPAILDPSHSKFRQTKNTQPDQLQATTAYPTHNPISI</sequence>
<organism evidence="1 2">
    <name type="scientific">Entomophthora muscae</name>
    <dbReference type="NCBI Taxonomy" id="34485"/>
    <lineage>
        <taxon>Eukaryota</taxon>
        <taxon>Fungi</taxon>
        <taxon>Fungi incertae sedis</taxon>
        <taxon>Zoopagomycota</taxon>
        <taxon>Entomophthoromycotina</taxon>
        <taxon>Entomophthoromycetes</taxon>
        <taxon>Entomophthorales</taxon>
        <taxon>Entomophthoraceae</taxon>
        <taxon>Entomophthora</taxon>
    </lineage>
</organism>
<reference evidence="1" key="1">
    <citation type="submission" date="2022-04" db="EMBL/GenBank/DDBJ databases">
        <title>Genome of the entomopathogenic fungus Entomophthora muscae.</title>
        <authorList>
            <person name="Elya C."/>
            <person name="Lovett B.R."/>
            <person name="Lee E."/>
            <person name="Macias A.M."/>
            <person name="Hajek A.E."/>
            <person name="De Bivort B.L."/>
            <person name="Kasson M.T."/>
            <person name="De Fine Licht H.H."/>
            <person name="Stajich J.E."/>
        </authorList>
    </citation>
    <scope>NUCLEOTIDE SEQUENCE</scope>
    <source>
        <strain evidence="1">Berkeley</strain>
    </source>
</reference>
<keyword evidence="2" id="KW-1185">Reference proteome</keyword>
<proteinExistence type="predicted"/>
<accession>A0ACC2SV28</accession>
<dbReference type="EMBL" id="QTSX02004306">
    <property type="protein sequence ID" value="KAJ9066116.1"/>
    <property type="molecule type" value="Genomic_DNA"/>
</dbReference>
<name>A0ACC2SV28_9FUNG</name>
<comment type="caution">
    <text evidence="1">The sequence shown here is derived from an EMBL/GenBank/DDBJ whole genome shotgun (WGS) entry which is preliminary data.</text>
</comment>
<dbReference type="Proteomes" id="UP001165960">
    <property type="component" value="Unassembled WGS sequence"/>
</dbReference>
<gene>
    <name evidence="1" type="ORF">DSO57_1012750</name>
</gene>
<evidence type="ECO:0000313" key="2">
    <source>
        <dbReference type="Proteomes" id="UP001165960"/>
    </source>
</evidence>
<evidence type="ECO:0000313" key="1">
    <source>
        <dbReference type="EMBL" id="KAJ9066116.1"/>
    </source>
</evidence>
<protein>
    <submittedName>
        <fullName evidence="1">Uncharacterized protein</fullName>
    </submittedName>
</protein>